<name>A0A6A6VXB9_9PEZI</name>
<reference evidence="3" key="1">
    <citation type="journal article" date="2020" name="Stud. Mycol.">
        <title>101 Dothideomycetes genomes: a test case for predicting lifestyles and emergence of pathogens.</title>
        <authorList>
            <person name="Haridas S."/>
            <person name="Albert R."/>
            <person name="Binder M."/>
            <person name="Bloem J."/>
            <person name="Labutti K."/>
            <person name="Salamov A."/>
            <person name="Andreopoulos B."/>
            <person name="Baker S."/>
            <person name="Barry K."/>
            <person name="Bills G."/>
            <person name="Bluhm B."/>
            <person name="Cannon C."/>
            <person name="Castanera R."/>
            <person name="Culley D."/>
            <person name="Daum C."/>
            <person name="Ezra D."/>
            <person name="Gonzalez J."/>
            <person name="Henrissat B."/>
            <person name="Kuo A."/>
            <person name="Liang C."/>
            <person name="Lipzen A."/>
            <person name="Lutzoni F."/>
            <person name="Magnuson J."/>
            <person name="Mondo S."/>
            <person name="Nolan M."/>
            <person name="Ohm R."/>
            <person name="Pangilinan J."/>
            <person name="Park H.-J."/>
            <person name="Ramirez L."/>
            <person name="Alfaro M."/>
            <person name="Sun H."/>
            <person name="Tritt A."/>
            <person name="Yoshinaga Y."/>
            <person name="Zwiers L.-H."/>
            <person name="Turgeon B."/>
            <person name="Goodwin S."/>
            <person name="Spatafora J."/>
            <person name="Crous P."/>
            <person name="Grigoriev I."/>
        </authorList>
    </citation>
    <scope>NUCLEOTIDE SEQUENCE</scope>
    <source>
        <strain evidence="3">CBS 121739</strain>
    </source>
</reference>
<sequence>MNTIRSVGYGWGVLILAGGGAYYFAKKEINADREVRAEADRKKRAFQDRMRSEEYRNRLSASEDSANANLEVSQDPALTRHAPEAMRQKTVEKSKYEPSEPWQSPKGNRFS</sequence>
<evidence type="ECO:0000313" key="4">
    <source>
        <dbReference type="Proteomes" id="UP000799437"/>
    </source>
</evidence>
<keyword evidence="4" id="KW-1185">Reference proteome</keyword>
<feature type="compositionally biased region" description="Polar residues" evidence="1">
    <location>
        <begin position="101"/>
        <end position="111"/>
    </location>
</feature>
<gene>
    <name evidence="3" type="ORF">EJ05DRAFT_479282</name>
</gene>
<evidence type="ECO:0000313" key="3">
    <source>
        <dbReference type="EMBL" id="KAF2754873.1"/>
    </source>
</evidence>
<evidence type="ECO:0000256" key="1">
    <source>
        <dbReference type="SAM" id="MobiDB-lite"/>
    </source>
</evidence>
<keyword evidence="2" id="KW-0812">Transmembrane</keyword>
<proteinExistence type="predicted"/>
<dbReference type="PANTHER" id="PTHR41800">
    <property type="entry name" value="EXPRESSED PROTEIN"/>
    <property type="match status" value="1"/>
</dbReference>
<protein>
    <submittedName>
        <fullName evidence="3">Uncharacterized protein</fullName>
    </submittedName>
</protein>
<dbReference type="Pfam" id="PF15932">
    <property type="entry name" value="DUF4748"/>
    <property type="match status" value="1"/>
</dbReference>
<feature type="transmembrane region" description="Helical" evidence="2">
    <location>
        <begin position="6"/>
        <end position="25"/>
    </location>
</feature>
<feature type="compositionally biased region" description="Polar residues" evidence="1">
    <location>
        <begin position="59"/>
        <end position="72"/>
    </location>
</feature>
<accession>A0A6A6VXB9</accession>
<dbReference type="RefSeq" id="XP_033597324.1">
    <property type="nucleotide sequence ID" value="XM_033744642.1"/>
</dbReference>
<feature type="region of interest" description="Disordered" evidence="1">
    <location>
        <begin position="34"/>
        <end position="111"/>
    </location>
</feature>
<feature type="compositionally biased region" description="Basic and acidic residues" evidence="1">
    <location>
        <begin position="81"/>
        <end position="98"/>
    </location>
</feature>
<keyword evidence="2" id="KW-0472">Membrane</keyword>
<evidence type="ECO:0000256" key="2">
    <source>
        <dbReference type="SAM" id="Phobius"/>
    </source>
</evidence>
<dbReference type="Proteomes" id="UP000799437">
    <property type="component" value="Unassembled WGS sequence"/>
</dbReference>
<feature type="compositionally biased region" description="Basic and acidic residues" evidence="1">
    <location>
        <begin position="34"/>
        <end position="57"/>
    </location>
</feature>
<dbReference type="AlphaFoldDB" id="A0A6A6VXB9"/>
<keyword evidence="2" id="KW-1133">Transmembrane helix</keyword>
<dbReference type="PANTHER" id="PTHR41800:SF1">
    <property type="entry name" value="EXPRESSED PROTEIN"/>
    <property type="match status" value="1"/>
</dbReference>
<dbReference type="EMBL" id="ML996579">
    <property type="protein sequence ID" value="KAF2754873.1"/>
    <property type="molecule type" value="Genomic_DNA"/>
</dbReference>
<dbReference type="GeneID" id="54485696"/>
<dbReference type="OrthoDB" id="2559326at2759"/>
<organism evidence="3 4">
    <name type="scientific">Pseudovirgaria hyperparasitica</name>
    <dbReference type="NCBI Taxonomy" id="470096"/>
    <lineage>
        <taxon>Eukaryota</taxon>
        <taxon>Fungi</taxon>
        <taxon>Dikarya</taxon>
        <taxon>Ascomycota</taxon>
        <taxon>Pezizomycotina</taxon>
        <taxon>Dothideomycetes</taxon>
        <taxon>Dothideomycetes incertae sedis</taxon>
        <taxon>Acrospermales</taxon>
        <taxon>Acrospermaceae</taxon>
        <taxon>Pseudovirgaria</taxon>
    </lineage>
</organism>
<dbReference type="InterPro" id="IPR031833">
    <property type="entry name" value="DUF4748"/>
</dbReference>